<sequence length="397" mass="46222">CNSSSVSGQQTLTKEVMMKTLKSLKKELFASALQISMMVQQIKQQAGGKLNFDMKEFIYSYPAITQEIANSENKAYQKNGITQEIFQWNCENTYKNDKQIQEIQEELKKMFDQAVLGYPPDAKTEIPEFLTSQKLLEIIEKIMRQTTKSMQQKFLEMKQQHGQLNLNDPRIIQQMSSLKLEDIKNEILQQYGLDDFDDPSTKILQYATQKYNMQDQQFSMKMATLELKHRKSMETIMANPEFESAVDKIFDENIPESSFGQMGEMFAGMMKNNQKNVNQQQQASEIKAAEQQKQESVQIVIDEKTEVVQEQVENVQEKVENIKEQININKQEKEENIEVQKDENNKVESIEKQSKNNVNQNNKDQEDIPQQLNENQSQKQEQQQNIDKVLQNEDIIA</sequence>
<dbReference type="EMBL" id="GL983921">
    <property type="protein sequence ID" value="EGR31036.1"/>
    <property type="molecule type" value="Genomic_DNA"/>
</dbReference>
<dbReference type="eggNOG" id="ENOG502SQD4">
    <property type="taxonomic scope" value="Eukaryota"/>
</dbReference>
<keyword evidence="3" id="KW-1185">Reference proteome</keyword>
<proteinExistence type="predicted"/>
<evidence type="ECO:0000313" key="3">
    <source>
        <dbReference type="Proteomes" id="UP000008983"/>
    </source>
</evidence>
<dbReference type="RefSeq" id="XP_004034522.1">
    <property type="nucleotide sequence ID" value="XM_004034474.1"/>
</dbReference>
<feature type="compositionally biased region" description="Basic and acidic residues" evidence="1">
    <location>
        <begin position="337"/>
        <end position="354"/>
    </location>
</feature>
<dbReference type="AlphaFoldDB" id="G0QUS3"/>
<evidence type="ECO:0000256" key="1">
    <source>
        <dbReference type="SAM" id="MobiDB-lite"/>
    </source>
</evidence>
<feature type="compositionally biased region" description="Low complexity" evidence="1">
    <location>
        <begin position="370"/>
        <end position="385"/>
    </location>
</feature>
<dbReference type="Proteomes" id="UP000008983">
    <property type="component" value="Unassembled WGS sequence"/>
</dbReference>
<gene>
    <name evidence="2" type="ORF">IMG5_119090</name>
</gene>
<organism evidence="2 3">
    <name type="scientific">Ichthyophthirius multifiliis</name>
    <name type="common">White spot disease agent</name>
    <name type="synonym">Ich</name>
    <dbReference type="NCBI Taxonomy" id="5932"/>
    <lineage>
        <taxon>Eukaryota</taxon>
        <taxon>Sar</taxon>
        <taxon>Alveolata</taxon>
        <taxon>Ciliophora</taxon>
        <taxon>Intramacronucleata</taxon>
        <taxon>Oligohymenophorea</taxon>
        <taxon>Hymenostomatida</taxon>
        <taxon>Ophryoglenina</taxon>
        <taxon>Ichthyophthirius</taxon>
    </lineage>
</organism>
<name>G0QUS3_ICHMU</name>
<protein>
    <submittedName>
        <fullName evidence="2">Uncharacterized protein</fullName>
    </submittedName>
</protein>
<evidence type="ECO:0000313" key="2">
    <source>
        <dbReference type="EMBL" id="EGR31036.1"/>
    </source>
</evidence>
<accession>G0QUS3</accession>
<dbReference type="OrthoDB" id="312971at2759"/>
<dbReference type="InParanoid" id="G0QUS3"/>
<reference evidence="2 3" key="1">
    <citation type="submission" date="2011-07" db="EMBL/GenBank/DDBJ databases">
        <authorList>
            <person name="Coyne R."/>
            <person name="Brami D."/>
            <person name="Johnson J."/>
            <person name="Hostetler J."/>
            <person name="Hannick L."/>
            <person name="Clark T."/>
            <person name="Cassidy-Hanley D."/>
            <person name="Inman J."/>
        </authorList>
    </citation>
    <scope>NUCLEOTIDE SEQUENCE [LARGE SCALE GENOMIC DNA]</scope>
    <source>
        <strain evidence="2 3">G5</strain>
    </source>
</reference>
<feature type="non-terminal residue" evidence="2">
    <location>
        <position position="1"/>
    </location>
</feature>
<feature type="region of interest" description="Disordered" evidence="1">
    <location>
        <begin position="337"/>
        <end position="397"/>
    </location>
</feature>
<dbReference type="OMA" id="HYCQHIY"/>
<dbReference type="GeneID" id="14907156"/>
<dbReference type="STRING" id="857967.G0QUS3"/>